<evidence type="ECO:0008006" key="3">
    <source>
        <dbReference type="Google" id="ProtNLM"/>
    </source>
</evidence>
<dbReference type="Proteomes" id="UP001417504">
    <property type="component" value="Unassembled WGS sequence"/>
</dbReference>
<name>A0AAP0EHP9_9MAGN</name>
<evidence type="ECO:0000313" key="1">
    <source>
        <dbReference type="EMBL" id="KAK9090992.1"/>
    </source>
</evidence>
<sequence length="93" mass="10276">MVSLFSSIHKDVIGHVTECETSFEIWKTLERLYNQASMARALQLKRQLNTLKKGSSSISSFVLRIKNLGAELRSSGQAVSESHLIQSVLNGLG</sequence>
<comment type="caution">
    <text evidence="1">The sequence shown here is derived from an EMBL/GenBank/DDBJ whole genome shotgun (WGS) entry which is preliminary data.</text>
</comment>
<dbReference type="AlphaFoldDB" id="A0AAP0EHP9"/>
<reference evidence="1 2" key="1">
    <citation type="submission" date="2024-01" db="EMBL/GenBank/DDBJ databases">
        <title>Genome assemblies of Stephania.</title>
        <authorList>
            <person name="Yang L."/>
        </authorList>
    </citation>
    <scope>NUCLEOTIDE SEQUENCE [LARGE SCALE GENOMIC DNA]</scope>
    <source>
        <strain evidence="1">QJT</strain>
        <tissue evidence="1">Leaf</tissue>
    </source>
</reference>
<dbReference type="EMBL" id="JBBNAE010000010">
    <property type="protein sequence ID" value="KAK9090992.1"/>
    <property type="molecule type" value="Genomic_DNA"/>
</dbReference>
<dbReference type="PANTHER" id="PTHR47481">
    <property type="match status" value="1"/>
</dbReference>
<protein>
    <recommendedName>
        <fullName evidence="3">Retrotransposon gag domain-containing protein</fullName>
    </recommendedName>
</protein>
<dbReference type="Pfam" id="PF14223">
    <property type="entry name" value="Retrotran_gag_2"/>
    <property type="match status" value="1"/>
</dbReference>
<proteinExistence type="predicted"/>
<accession>A0AAP0EHP9</accession>
<organism evidence="1 2">
    <name type="scientific">Stephania japonica</name>
    <dbReference type="NCBI Taxonomy" id="461633"/>
    <lineage>
        <taxon>Eukaryota</taxon>
        <taxon>Viridiplantae</taxon>
        <taxon>Streptophyta</taxon>
        <taxon>Embryophyta</taxon>
        <taxon>Tracheophyta</taxon>
        <taxon>Spermatophyta</taxon>
        <taxon>Magnoliopsida</taxon>
        <taxon>Ranunculales</taxon>
        <taxon>Menispermaceae</taxon>
        <taxon>Menispermoideae</taxon>
        <taxon>Cissampelideae</taxon>
        <taxon>Stephania</taxon>
    </lineage>
</organism>
<keyword evidence="2" id="KW-1185">Reference proteome</keyword>
<gene>
    <name evidence="1" type="ORF">Sjap_024169</name>
</gene>
<dbReference type="PANTHER" id="PTHR47481:SF14">
    <property type="entry name" value="RETROTRANSPOSON COPIA-LIKE N-TERMINAL DOMAIN-CONTAINING PROTEIN"/>
    <property type="match status" value="1"/>
</dbReference>
<evidence type="ECO:0000313" key="2">
    <source>
        <dbReference type="Proteomes" id="UP001417504"/>
    </source>
</evidence>